<dbReference type="EMBL" id="DWXE01000029">
    <property type="protein sequence ID" value="HJB91514.1"/>
    <property type="molecule type" value="Genomic_DNA"/>
</dbReference>
<reference evidence="3" key="2">
    <citation type="submission" date="2021-04" db="EMBL/GenBank/DDBJ databases">
        <authorList>
            <person name="Gilroy R."/>
        </authorList>
    </citation>
    <scope>NUCLEOTIDE SEQUENCE</scope>
    <source>
        <strain evidence="3">USAMLcec3-2134</strain>
    </source>
</reference>
<proteinExistence type="predicted"/>
<gene>
    <name evidence="3" type="ORF">H9763_08625</name>
</gene>
<name>A0A9D2MS20_9FIRM</name>
<keyword evidence="1" id="KW-0812">Transmembrane</keyword>
<dbReference type="AlphaFoldDB" id="A0A9D2MS20"/>
<evidence type="ECO:0000313" key="4">
    <source>
        <dbReference type="Proteomes" id="UP000886883"/>
    </source>
</evidence>
<keyword evidence="1" id="KW-0472">Membrane</keyword>
<protein>
    <submittedName>
        <fullName evidence="3">VanZ family protein</fullName>
    </submittedName>
</protein>
<dbReference type="Pfam" id="PF04892">
    <property type="entry name" value="VanZ"/>
    <property type="match status" value="1"/>
</dbReference>
<accession>A0A9D2MS20</accession>
<feature type="transmembrane region" description="Helical" evidence="1">
    <location>
        <begin position="145"/>
        <end position="164"/>
    </location>
</feature>
<feature type="domain" description="VanZ-like" evidence="2">
    <location>
        <begin position="23"/>
        <end position="160"/>
    </location>
</feature>
<sequence length="184" mass="20644">MKYVLLTIKKMLRYVLKPASFLPALCMMYLIFSFSAQAGPQSSQLSLSVSEKLLISANRILELNLEPERLALYAQAINGLVRKLAHVTEYFLLAVSVALPLYVYRLRGFWLVLAAGLFCVCFAGLDEYHQSFISGRSPSLRDVGIDSIGVFIGIYTTRILGFIGRKTIFAPLSMEKRRQKADIP</sequence>
<evidence type="ECO:0000259" key="2">
    <source>
        <dbReference type="Pfam" id="PF04892"/>
    </source>
</evidence>
<keyword evidence="1" id="KW-1133">Transmembrane helix</keyword>
<dbReference type="InterPro" id="IPR006976">
    <property type="entry name" value="VanZ-like"/>
</dbReference>
<organism evidence="3 4">
    <name type="scientific">Candidatus Eisenbergiella merdigallinarum</name>
    <dbReference type="NCBI Taxonomy" id="2838552"/>
    <lineage>
        <taxon>Bacteria</taxon>
        <taxon>Bacillati</taxon>
        <taxon>Bacillota</taxon>
        <taxon>Clostridia</taxon>
        <taxon>Lachnospirales</taxon>
        <taxon>Lachnospiraceae</taxon>
        <taxon>Eisenbergiella</taxon>
    </lineage>
</organism>
<dbReference type="NCBIfam" id="NF037970">
    <property type="entry name" value="vanZ_1"/>
    <property type="match status" value="1"/>
</dbReference>
<feature type="transmembrane region" description="Helical" evidence="1">
    <location>
        <begin position="87"/>
        <end position="104"/>
    </location>
</feature>
<reference evidence="3" key="1">
    <citation type="journal article" date="2021" name="PeerJ">
        <title>Extensive microbial diversity within the chicken gut microbiome revealed by metagenomics and culture.</title>
        <authorList>
            <person name="Gilroy R."/>
            <person name="Ravi A."/>
            <person name="Getino M."/>
            <person name="Pursley I."/>
            <person name="Horton D.L."/>
            <person name="Alikhan N.F."/>
            <person name="Baker D."/>
            <person name="Gharbi K."/>
            <person name="Hall N."/>
            <person name="Watson M."/>
            <person name="Adriaenssens E.M."/>
            <person name="Foster-Nyarko E."/>
            <person name="Jarju S."/>
            <person name="Secka A."/>
            <person name="Antonio M."/>
            <person name="Oren A."/>
            <person name="Chaudhuri R.R."/>
            <person name="La Ragione R."/>
            <person name="Hildebrand F."/>
            <person name="Pallen M.J."/>
        </authorList>
    </citation>
    <scope>NUCLEOTIDE SEQUENCE</scope>
    <source>
        <strain evidence="3">USAMLcec3-2134</strain>
    </source>
</reference>
<evidence type="ECO:0000313" key="3">
    <source>
        <dbReference type="EMBL" id="HJB91514.1"/>
    </source>
</evidence>
<feature type="transmembrane region" description="Helical" evidence="1">
    <location>
        <begin position="109"/>
        <end position="125"/>
    </location>
</feature>
<dbReference type="Proteomes" id="UP000886883">
    <property type="component" value="Unassembled WGS sequence"/>
</dbReference>
<evidence type="ECO:0000256" key="1">
    <source>
        <dbReference type="SAM" id="Phobius"/>
    </source>
</evidence>
<comment type="caution">
    <text evidence="3">The sequence shown here is derived from an EMBL/GenBank/DDBJ whole genome shotgun (WGS) entry which is preliminary data.</text>
</comment>